<dbReference type="Gene3D" id="3.40.50.1820">
    <property type="entry name" value="alpha/beta hydrolase"/>
    <property type="match status" value="1"/>
</dbReference>
<feature type="domain" description="AB hydrolase-1" evidence="1">
    <location>
        <begin position="27"/>
        <end position="264"/>
    </location>
</feature>
<dbReference type="GO" id="GO:0016020">
    <property type="term" value="C:membrane"/>
    <property type="evidence" value="ECO:0007669"/>
    <property type="project" value="TreeGrafter"/>
</dbReference>
<reference evidence="3" key="1">
    <citation type="submission" date="2017-02" db="EMBL/GenBank/DDBJ databases">
        <authorList>
            <person name="Varghese N."/>
            <person name="Submissions S."/>
        </authorList>
    </citation>
    <scope>NUCLEOTIDE SEQUENCE [LARGE SCALE GENOMIC DNA]</scope>
    <source>
        <strain evidence="3">9H-4</strain>
    </source>
</reference>
<dbReference type="AlphaFoldDB" id="A0A1T4Z5U2"/>
<dbReference type="PANTHER" id="PTHR43798:SF33">
    <property type="entry name" value="HYDROLASE, PUTATIVE (AFU_ORTHOLOGUE AFUA_2G14860)-RELATED"/>
    <property type="match status" value="1"/>
</dbReference>
<dbReference type="RefSeq" id="WP_078700377.1">
    <property type="nucleotide sequence ID" value="NZ_LT796768.1"/>
</dbReference>
<dbReference type="InterPro" id="IPR000073">
    <property type="entry name" value="AB_hydrolase_1"/>
</dbReference>
<dbReference type="PANTHER" id="PTHR43798">
    <property type="entry name" value="MONOACYLGLYCEROL LIPASE"/>
    <property type="match status" value="1"/>
</dbReference>
<sequence length="282" mass="30482">MISTETVLVNDLETRFLEGGSPDNPTVVFLHDGAWGASSDVTWGDVLPLAAESFHVVAVDMLGFGGSAKAVRLDQAPFGFRLRHVLALLDRLGVTEPVHLVGNSFGGSVALRALTVPELRDRIASVTTISGTGGPWRTAAGAALGRFDGTREDTARIVGLLCDDFEGLEDQVDRRHAWAKAPGHFAATMAIHTPVPEPLKFQPPADSFPASLSGVDTPVLLFECVRDALVERGWTKHLVDVLEHCDVVEIDHMHSPNISHPQETWAHIEGFLARQADPVRAR</sequence>
<evidence type="ECO:0000313" key="2">
    <source>
        <dbReference type="EMBL" id="SKB08941.1"/>
    </source>
</evidence>
<dbReference type="Pfam" id="PF12697">
    <property type="entry name" value="Abhydrolase_6"/>
    <property type="match status" value="1"/>
</dbReference>
<dbReference type="GO" id="GO:0003824">
    <property type="term" value="F:catalytic activity"/>
    <property type="evidence" value="ECO:0007669"/>
    <property type="project" value="UniProtKB-ARBA"/>
</dbReference>
<evidence type="ECO:0000313" key="3">
    <source>
        <dbReference type="Proteomes" id="UP000191040"/>
    </source>
</evidence>
<dbReference type="PRINTS" id="PR00111">
    <property type="entry name" value="ABHYDROLASE"/>
</dbReference>
<dbReference type="STRING" id="1736691.SAMN06295964_2404"/>
<name>A0A1T4Z5U2_9ACTN</name>
<dbReference type="EMBL" id="LT796768">
    <property type="protein sequence ID" value="SKB08941.1"/>
    <property type="molecule type" value="Genomic_DNA"/>
</dbReference>
<dbReference type="InterPro" id="IPR029058">
    <property type="entry name" value="AB_hydrolase_fold"/>
</dbReference>
<accession>A0A1T4Z5U2</accession>
<keyword evidence="3" id="KW-1185">Reference proteome</keyword>
<dbReference type="Proteomes" id="UP000191040">
    <property type="component" value="Chromosome I"/>
</dbReference>
<dbReference type="SUPFAM" id="SSF53474">
    <property type="entry name" value="alpha/beta-Hydrolases"/>
    <property type="match status" value="1"/>
</dbReference>
<gene>
    <name evidence="2" type="ORF">SAMN06295964_2404</name>
</gene>
<organism evidence="2 3">
    <name type="scientific">Aeromicrobium choanae</name>
    <dbReference type="NCBI Taxonomy" id="1736691"/>
    <lineage>
        <taxon>Bacteria</taxon>
        <taxon>Bacillati</taxon>
        <taxon>Actinomycetota</taxon>
        <taxon>Actinomycetes</taxon>
        <taxon>Propionibacteriales</taxon>
        <taxon>Nocardioidaceae</taxon>
        <taxon>Aeromicrobium</taxon>
    </lineage>
</organism>
<protein>
    <submittedName>
        <fullName evidence="2">Pimeloyl-ACP methyl ester carboxylesterase</fullName>
    </submittedName>
</protein>
<dbReference type="OrthoDB" id="812569at2"/>
<evidence type="ECO:0000259" key="1">
    <source>
        <dbReference type="Pfam" id="PF12697"/>
    </source>
</evidence>
<proteinExistence type="predicted"/>
<dbReference type="InterPro" id="IPR050266">
    <property type="entry name" value="AB_hydrolase_sf"/>
</dbReference>